<evidence type="ECO:0000313" key="2">
    <source>
        <dbReference type="Proteomes" id="UP001428817"/>
    </source>
</evidence>
<dbReference type="Proteomes" id="UP001428817">
    <property type="component" value="Unassembled WGS sequence"/>
</dbReference>
<gene>
    <name evidence="1" type="ORF">GCM10023321_32370</name>
</gene>
<name>A0ABP9Q878_9PSEU</name>
<organism evidence="1 2">
    <name type="scientific">Pseudonocardia eucalypti</name>
    <dbReference type="NCBI Taxonomy" id="648755"/>
    <lineage>
        <taxon>Bacteria</taxon>
        <taxon>Bacillati</taxon>
        <taxon>Actinomycetota</taxon>
        <taxon>Actinomycetes</taxon>
        <taxon>Pseudonocardiales</taxon>
        <taxon>Pseudonocardiaceae</taxon>
        <taxon>Pseudonocardia</taxon>
    </lineage>
</organism>
<sequence>MWVVSGPGVIKPLIPPRMPNRTLRQEAVSRGCRVWGRALPLPSFALSRVGDVVYGLGSVDDRGRVSDVVCPQVMGWLPGARLSVEASAGGELVVRADAAGEFALTHRGHLRLPPAMRRWCGLSAGDRVLLAADPARDQMVLYPPAVLDRLLARAANCRGAEAQG</sequence>
<evidence type="ECO:0000313" key="1">
    <source>
        <dbReference type="EMBL" id="GAA5156527.1"/>
    </source>
</evidence>
<accession>A0ABP9Q878</accession>
<comment type="caution">
    <text evidence="1">The sequence shown here is derived from an EMBL/GenBank/DDBJ whole genome shotgun (WGS) entry which is preliminary data.</text>
</comment>
<reference evidence="2" key="1">
    <citation type="journal article" date="2019" name="Int. J. Syst. Evol. Microbiol.">
        <title>The Global Catalogue of Microorganisms (GCM) 10K type strain sequencing project: providing services to taxonomists for standard genome sequencing and annotation.</title>
        <authorList>
            <consortium name="The Broad Institute Genomics Platform"/>
            <consortium name="The Broad Institute Genome Sequencing Center for Infectious Disease"/>
            <person name="Wu L."/>
            <person name="Ma J."/>
        </authorList>
    </citation>
    <scope>NUCLEOTIDE SEQUENCE [LARGE SCALE GENOMIC DNA]</scope>
    <source>
        <strain evidence="2">JCM 18303</strain>
    </source>
</reference>
<proteinExistence type="predicted"/>
<protein>
    <recommendedName>
        <fullName evidence="3">SpoVT-AbrB domain-containing protein</fullName>
    </recommendedName>
</protein>
<keyword evidence="2" id="KW-1185">Reference proteome</keyword>
<dbReference type="EMBL" id="BAABJP010000015">
    <property type="protein sequence ID" value="GAA5156527.1"/>
    <property type="molecule type" value="Genomic_DNA"/>
</dbReference>
<evidence type="ECO:0008006" key="3">
    <source>
        <dbReference type="Google" id="ProtNLM"/>
    </source>
</evidence>